<feature type="region of interest" description="Disordered" evidence="4">
    <location>
        <begin position="450"/>
        <end position="537"/>
    </location>
</feature>
<dbReference type="InterPro" id="IPR027417">
    <property type="entry name" value="P-loop_NTPase"/>
</dbReference>
<evidence type="ECO:0000256" key="3">
    <source>
        <dbReference type="ARBA" id="ARBA00022840"/>
    </source>
</evidence>
<evidence type="ECO:0000256" key="4">
    <source>
        <dbReference type="SAM" id="MobiDB-lite"/>
    </source>
</evidence>
<evidence type="ECO:0000259" key="5">
    <source>
        <dbReference type="PROSITE" id="PS51206"/>
    </source>
</evidence>
<dbReference type="Pfam" id="PF19263">
    <property type="entry name" value="DUF5906"/>
    <property type="match status" value="1"/>
</dbReference>
<dbReference type="SUPFAM" id="SSF52540">
    <property type="entry name" value="P-loop containing nucleoside triphosphate hydrolases"/>
    <property type="match status" value="1"/>
</dbReference>
<keyword evidence="3" id="KW-0067">ATP-binding</keyword>
<dbReference type="GO" id="GO:0016787">
    <property type="term" value="F:hydrolase activity"/>
    <property type="evidence" value="ECO:0007669"/>
    <property type="project" value="UniProtKB-KW"/>
</dbReference>
<accession>A0A386WSM4</accession>
<dbReference type="PANTHER" id="PTHR35372:SF2">
    <property type="entry name" value="SF3 HELICASE DOMAIN-CONTAINING PROTEIN"/>
    <property type="match status" value="1"/>
</dbReference>
<feature type="domain" description="SF3 helicase" evidence="5">
    <location>
        <begin position="192"/>
        <end position="349"/>
    </location>
</feature>
<feature type="compositionally biased region" description="Basic and acidic residues" evidence="4">
    <location>
        <begin position="472"/>
        <end position="493"/>
    </location>
</feature>
<dbReference type="Proteomes" id="UP000267804">
    <property type="component" value="Chromosome"/>
</dbReference>
<evidence type="ECO:0000256" key="2">
    <source>
        <dbReference type="ARBA" id="ARBA00022801"/>
    </source>
</evidence>
<proteinExistence type="predicted"/>
<dbReference type="InterPro" id="IPR006500">
    <property type="entry name" value="Helicase_put_C_phage/plasmid"/>
</dbReference>
<dbReference type="Gene3D" id="3.40.50.300">
    <property type="entry name" value="P-loop containing nucleotide triphosphate hydrolases"/>
    <property type="match status" value="1"/>
</dbReference>
<dbReference type="PANTHER" id="PTHR35372">
    <property type="entry name" value="ATP BINDING PROTEIN-RELATED"/>
    <property type="match status" value="1"/>
</dbReference>
<dbReference type="InterPro" id="IPR051620">
    <property type="entry name" value="ORF904-like_C"/>
</dbReference>
<dbReference type="PROSITE" id="PS51206">
    <property type="entry name" value="SF3_HELICASE_1"/>
    <property type="match status" value="1"/>
</dbReference>
<evidence type="ECO:0000313" key="6">
    <source>
        <dbReference type="EMBL" id="AYF31476.1"/>
    </source>
</evidence>
<evidence type="ECO:0000313" key="7">
    <source>
        <dbReference type="Proteomes" id="UP000267804"/>
    </source>
</evidence>
<dbReference type="AlphaFoldDB" id="A0A386WSM4"/>
<evidence type="ECO:0000256" key="1">
    <source>
        <dbReference type="ARBA" id="ARBA00022741"/>
    </source>
</evidence>
<sequence>MPVARRILLDRQEDDVLTLRRWRGGWMVWTGPAWTEAEQGAIASWVWGHLEYARYLDVNVDPPKTKPWRPNQRRISDVMAALSAATYLSDTVNPPSWAAKRSALGRETPMILGESFPSSNSMWAAMDLTGPSKSGNYISTANGLLNVTTRELRPHTPEFFNLVSVPFDYDPDAPTPQRWLKFLAELWPEDPDSVAALQEFFGYVLSGRTDLHKILLIVGPPRGGKGTIARILTALVGKGSMAGPTLASLNTNFGLAPLLGKPLAIISDARLAGKDSHQVVERLLTISGEDTLTIDRKNRDAWTGQLPTRLVILSNELPSFGDSSGAIATRFVTLVLANSWLGSEDVNLGRDLNAELPGILNWALDGLERIRITNRITEPESSREAITAMMDQASPMSAFVREACETGPMYEIPVDDLWDAWKEWGQENGRDKPGTKQAFGRNLRAVVPGVRRFRPRDGDSRQPTYVGIRLSSESEKTRSNAAHADHPVPEQRKWTPGSGSNSRPNAAHHADQHPPQPDTPHHWWIGSGPEHPNCAGCDAVRTQIEGTTR</sequence>
<gene>
    <name evidence="6" type="ORF">CSH63_29325</name>
</gene>
<dbReference type="NCBIfam" id="TIGR01613">
    <property type="entry name" value="primase_Cterm"/>
    <property type="match status" value="1"/>
</dbReference>
<dbReference type="Pfam" id="PF08706">
    <property type="entry name" value="D5_N"/>
    <property type="match status" value="1"/>
</dbReference>
<protein>
    <submittedName>
        <fullName evidence="6">NTP-binding protein</fullName>
    </submittedName>
</protein>
<dbReference type="InterPro" id="IPR014015">
    <property type="entry name" value="Helicase_SF3_DNA-vir"/>
</dbReference>
<dbReference type="EMBL" id="CP024087">
    <property type="protein sequence ID" value="AYF31476.1"/>
    <property type="molecule type" value="Genomic_DNA"/>
</dbReference>
<keyword evidence="2" id="KW-0378">Hydrolase</keyword>
<organism evidence="6 7">
    <name type="scientific">Micromonospora tulbaghiae</name>
    <dbReference type="NCBI Taxonomy" id="479978"/>
    <lineage>
        <taxon>Bacteria</taxon>
        <taxon>Bacillati</taxon>
        <taxon>Actinomycetota</taxon>
        <taxon>Actinomycetes</taxon>
        <taxon>Micromonosporales</taxon>
        <taxon>Micromonosporaceae</taxon>
        <taxon>Micromonospora</taxon>
    </lineage>
</organism>
<dbReference type="GO" id="GO:0005524">
    <property type="term" value="F:ATP binding"/>
    <property type="evidence" value="ECO:0007669"/>
    <property type="project" value="UniProtKB-KW"/>
</dbReference>
<reference evidence="6 7" key="1">
    <citation type="submission" date="2017-10" db="EMBL/GenBank/DDBJ databases">
        <title>Integration of genomic and chemical information greatly accelerates assignment of the full stereostructure of myelolactone, a potent inhibitor of myeloma from a marine-derived Micromonospora.</title>
        <authorList>
            <person name="Kim M.C."/>
            <person name="Machado H."/>
            <person name="Jensen P.R."/>
            <person name="Fenical W."/>
        </authorList>
    </citation>
    <scope>NUCLEOTIDE SEQUENCE [LARGE SCALE GENOMIC DNA]</scope>
    <source>
        <strain evidence="6 7">CNY-010</strain>
    </source>
</reference>
<dbReference type="KEGG" id="mtua:CSH63_29325"/>
<dbReference type="InterPro" id="IPR014818">
    <property type="entry name" value="Phage/plasmid_primase_P4_C"/>
</dbReference>
<keyword evidence="1" id="KW-0547">Nucleotide-binding</keyword>
<dbReference type="InterPro" id="IPR045455">
    <property type="entry name" value="NrS-1_pol-like_helicase"/>
</dbReference>
<name>A0A386WSM4_9ACTN</name>